<sequence length="555" mass="60637">MPPDSPASLRRPKSSSSAIILSSRDDQKSRSANGCVICLETPACPVCPSGQVCNLSAQTCDSCSSVSCVASTSAYIENSSVKKPTTVSTSDHLIGPLIGGIVAGIAVISVLVFLFFFLRKRKKLKKPASFPDKIDEQEKLEAAASIDNKANTSGLSSPTTMYTYSKHQSFNPRLTGMSATTYDDDETATNYEEPLTIQQQLNYIKKQQLKLQREEIKERQRLYMQQSTSSPTLAHHGANYPATLSPYDSYIHYAPNNGQINHPSPTSPLHRLGHDSIVSESSVNSVEIRDGHASNIIPIAYIPGVTSNFSSTFASSSTSIRSNNHINSSNSILALSAAQQQRLSAAPTDTIISHDSRASYVPVHSAAIATRAQPQLVVTMKYPMDADMISIAPDLDRRPEELRSLKSSNKSNNSFSDLDSLDSKGLDNEHYNDVDPYLMHGATGTNGSSVASSLNGSEAINNSNNNNNNDTKRPRSTASRASTSTSRSPWRGPMSTTQRNSQRSSYRSSSFRNSQRTSQAYRLSLRDSTSDDTWRLQPFDYPVVFDNDEDISFVK</sequence>
<keyword evidence="2" id="KW-0812">Transmembrane</keyword>
<protein>
    <recommendedName>
        <fullName evidence="3">Membrane anchor Opy2 N-terminal domain-containing protein</fullName>
    </recommendedName>
</protein>
<name>A0A0J9XHQ7_GEOCN</name>
<feature type="compositionally biased region" description="Low complexity" evidence="1">
    <location>
        <begin position="476"/>
        <end position="488"/>
    </location>
</feature>
<dbReference type="InterPro" id="IPR018571">
    <property type="entry name" value="Membrane_anchor_Opy2_N"/>
</dbReference>
<feature type="region of interest" description="Disordered" evidence="1">
    <location>
        <begin position="446"/>
        <end position="518"/>
    </location>
</feature>
<evidence type="ECO:0000256" key="1">
    <source>
        <dbReference type="SAM" id="MobiDB-lite"/>
    </source>
</evidence>
<evidence type="ECO:0000259" key="3">
    <source>
        <dbReference type="Pfam" id="PF09463"/>
    </source>
</evidence>
<proteinExistence type="predicted"/>
<evidence type="ECO:0000313" key="5">
    <source>
        <dbReference type="Proteomes" id="UP000242525"/>
    </source>
</evidence>
<evidence type="ECO:0000313" key="4">
    <source>
        <dbReference type="EMBL" id="CDO56480.1"/>
    </source>
</evidence>
<organism evidence="4 5">
    <name type="scientific">Geotrichum candidum</name>
    <name type="common">Oospora lactis</name>
    <name type="synonym">Dipodascus geotrichum</name>
    <dbReference type="NCBI Taxonomy" id="1173061"/>
    <lineage>
        <taxon>Eukaryota</taxon>
        <taxon>Fungi</taxon>
        <taxon>Dikarya</taxon>
        <taxon>Ascomycota</taxon>
        <taxon>Saccharomycotina</taxon>
        <taxon>Dipodascomycetes</taxon>
        <taxon>Dipodascales</taxon>
        <taxon>Dipodascaceae</taxon>
        <taxon>Geotrichum</taxon>
    </lineage>
</organism>
<feature type="compositionally biased region" description="Low complexity" evidence="1">
    <location>
        <begin position="495"/>
        <end position="516"/>
    </location>
</feature>
<feature type="compositionally biased region" description="Low complexity" evidence="1">
    <location>
        <begin position="405"/>
        <end position="418"/>
    </location>
</feature>
<dbReference type="EMBL" id="CCBN010000015">
    <property type="protein sequence ID" value="CDO56480.1"/>
    <property type="molecule type" value="Genomic_DNA"/>
</dbReference>
<comment type="caution">
    <text evidence="4">The sequence shown here is derived from an EMBL/GenBank/DDBJ whole genome shotgun (WGS) entry which is preliminary data.</text>
</comment>
<accession>A0A0J9XHQ7</accession>
<keyword evidence="5" id="KW-1185">Reference proteome</keyword>
<dbReference type="Pfam" id="PF09463">
    <property type="entry name" value="Opy2"/>
    <property type="match status" value="1"/>
</dbReference>
<keyword evidence="2" id="KW-0472">Membrane</keyword>
<dbReference type="STRING" id="1173061.A0A0J9XHQ7"/>
<dbReference type="AlphaFoldDB" id="A0A0J9XHQ7"/>
<feature type="domain" description="Membrane anchor Opy2 N-terminal" evidence="3">
    <location>
        <begin position="35"/>
        <end position="68"/>
    </location>
</feature>
<feature type="compositionally biased region" description="Polar residues" evidence="1">
    <location>
        <begin position="446"/>
        <end position="460"/>
    </location>
</feature>
<reference evidence="4" key="1">
    <citation type="submission" date="2014-03" db="EMBL/GenBank/DDBJ databases">
        <authorList>
            <person name="Casaregola S."/>
        </authorList>
    </citation>
    <scope>NUCLEOTIDE SEQUENCE [LARGE SCALE GENOMIC DNA]</scope>
    <source>
        <strain evidence="4">CLIB 918</strain>
    </source>
</reference>
<keyword evidence="2" id="KW-1133">Transmembrane helix</keyword>
<evidence type="ECO:0000256" key="2">
    <source>
        <dbReference type="SAM" id="Phobius"/>
    </source>
</evidence>
<feature type="region of interest" description="Disordered" evidence="1">
    <location>
        <begin position="1"/>
        <end position="25"/>
    </location>
</feature>
<gene>
    <name evidence="4" type="ORF">BN980_GECA15s01858g</name>
</gene>
<feature type="transmembrane region" description="Helical" evidence="2">
    <location>
        <begin position="93"/>
        <end position="118"/>
    </location>
</feature>
<feature type="region of interest" description="Disordered" evidence="1">
    <location>
        <begin position="403"/>
        <end position="427"/>
    </location>
</feature>
<dbReference type="Proteomes" id="UP000242525">
    <property type="component" value="Unassembled WGS sequence"/>
</dbReference>